<reference evidence="1 2" key="1">
    <citation type="submission" date="2023-07" db="EMBL/GenBank/DDBJ databases">
        <title>Sequencing the genomes of 1000 actinobacteria strains.</title>
        <authorList>
            <person name="Klenk H.-P."/>
        </authorList>
    </citation>
    <scope>NUCLEOTIDE SEQUENCE [LARGE SCALE GENOMIC DNA]</scope>
    <source>
        <strain evidence="1 2">DSM 44710</strain>
    </source>
</reference>
<accession>A0ABT9MLL1</accession>
<sequence length="30" mass="3079">MIVKRVLILAAVLVVCFVAVPGPAPACTAR</sequence>
<proteinExistence type="predicted"/>
<dbReference type="EMBL" id="JAUSRA010000001">
    <property type="protein sequence ID" value="MDP9792305.1"/>
    <property type="molecule type" value="Genomic_DNA"/>
</dbReference>
<name>A0ABT9MLL1_9ACTN</name>
<organism evidence="1 2">
    <name type="scientific">Catenuloplanes nepalensis</name>
    <dbReference type="NCBI Taxonomy" id="587533"/>
    <lineage>
        <taxon>Bacteria</taxon>
        <taxon>Bacillati</taxon>
        <taxon>Actinomycetota</taxon>
        <taxon>Actinomycetes</taxon>
        <taxon>Micromonosporales</taxon>
        <taxon>Micromonosporaceae</taxon>
        <taxon>Catenuloplanes</taxon>
    </lineage>
</organism>
<comment type="caution">
    <text evidence="1">The sequence shown here is derived from an EMBL/GenBank/DDBJ whole genome shotgun (WGS) entry which is preliminary data.</text>
</comment>
<protein>
    <submittedName>
        <fullName evidence="1">Uncharacterized protein</fullName>
    </submittedName>
</protein>
<keyword evidence="2" id="KW-1185">Reference proteome</keyword>
<dbReference type="Proteomes" id="UP001240984">
    <property type="component" value="Unassembled WGS sequence"/>
</dbReference>
<evidence type="ECO:0000313" key="1">
    <source>
        <dbReference type="EMBL" id="MDP9792305.1"/>
    </source>
</evidence>
<gene>
    <name evidence="1" type="ORF">J2S43_000817</name>
</gene>
<evidence type="ECO:0000313" key="2">
    <source>
        <dbReference type="Proteomes" id="UP001240984"/>
    </source>
</evidence>